<accession>A0A0F9L689</accession>
<reference evidence="2" key="1">
    <citation type="journal article" date="2015" name="Nature">
        <title>Complex archaea that bridge the gap between prokaryotes and eukaryotes.</title>
        <authorList>
            <person name="Spang A."/>
            <person name="Saw J.H."/>
            <person name="Jorgensen S.L."/>
            <person name="Zaremba-Niedzwiedzka K."/>
            <person name="Martijn J."/>
            <person name="Lind A.E."/>
            <person name="van Eijk R."/>
            <person name="Schleper C."/>
            <person name="Guy L."/>
            <person name="Ettema T.J."/>
        </authorList>
    </citation>
    <scope>NUCLEOTIDE SEQUENCE</scope>
</reference>
<sequence length="144" mass="16290">MAKYCHECGKPVQLEWNLCPICGANLKTTETSETQKQSTIIFKSKGYFCVGKPKGFTLSGNMKKGFIILSNWDLTFLIKRSGKFIIPIVEIEKVVKFTRRMYVFIEITSKAGKSYTIWSANMVLGSYLGGKTNELYSLLSHLIN</sequence>
<organism evidence="2">
    <name type="scientific">marine sediment metagenome</name>
    <dbReference type="NCBI Taxonomy" id="412755"/>
    <lineage>
        <taxon>unclassified sequences</taxon>
        <taxon>metagenomes</taxon>
        <taxon>ecological metagenomes</taxon>
    </lineage>
</organism>
<dbReference type="EMBL" id="LAZR01007808">
    <property type="protein sequence ID" value="KKM82786.1"/>
    <property type="molecule type" value="Genomic_DNA"/>
</dbReference>
<gene>
    <name evidence="2" type="ORF">LCGC14_1316040</name>
</gene>
<protein>
    <recommendedName>
        <fullName evidence="1">Zinc-ribbon domain-containing protein</fullName>
    </recommendedName>
</protein>
<dbReference type="AlphaFoldDB" id="A0A0F9L689"/>
<name>A0A0F9L689_9ZZZZ</name>
<evidence type="ECO:0000313" key="2">
    <source>
        <dbReference type="EMBL" id="KKM82786.1"/>
    </source>
</evidence>
<evidence type="ECO:0000259" key="1">
    <source>
        <dbReference type="Pfam" id="PF13240"/>
    </source>
</evidence>
<dbReference type="InterPro" id="IPR026870">
    <property type="entry name" value="Zinc_ribbon_dom"/>
</dbReference>
<dbReference type="Pfam" id="PF13240">
    <property type="entry name" value="Zn_Ribbon_1"/>
    <property type="match status" value="1"/>
</dbReference>
<proteinExistence type="predicted"/>
<comment type="caution">
    <text evidence="2">The sequence shown here is derived from an EMBL/GenBank/DDBJ whole genome shotgun (WGS) entry which is preliminary data.</text>
</comment>
<feature type="domain" description="Zinc-ribbon" evidence="1">
    <location>
        <begin position="4"/>
        <end position="26"/>
    </location>
</feature>